<evidence type="ECO:0000313" key="4">
    <source>
        <dbReference type="Proteomes" id="UP001243330"/>
    </source>
</evidence>
<evidence type="ECO:0000256" key="1">
    <source>
        <dbReference type="SAM" id="MobiDB-lite"/>
    </source>
</evidence>
<evidence type="ECO:0000313" key="3">
    <source>
        <dbReference type="EMBL" id="KAK1852441.1"/>
    </source>
</evidence>
<dbReference type="Proteomes" id="UP001243330">
    <property type="component" value="Unassembled WGS sequence"/>
</dbReference>
<organism evidence="3 4">
    <name type="scientific">Colletotrichum chrysophilum</name>
    <dbReference type="NCBI Taxonomy" id="1836956"/>
    <lineage>
        <taxon>Eukaryota</taxon>
        <taxon>Fungi</taxon>
        <taxon>Dikarya</taxon>
        <taxon>Ascomycota</taxon>
        <taxon>Pezizomycotina</taxon>
        <taxon>Sordariomycetes</taxon>
        <taxon>Hypocreomycetidae</taxon>
        <taxon>Glomerellales</taxon>
        <taxon>Glomerellaceae</taxon>
        <taxon>Colletotrichum</taxon>
        <taxon>Colletotrichum gloeosporioides species complex</taxon>
    </lineage>
</organism>
<feature type="region of interest" description="Disordered" evidence="1">
    <location>
        <begin position="39"/>
        <end position="72"/>
    </location>
</feature>
<dbReference type="AlphaFoldDB" id="A0AAD9AQ73"/>
<evidence type="ECO:0000256" key="2">
    <source>
        <dbReference type="SAM" id="Phobius"/>
    </source>
</evidence>
<feature type="transmembrane region" description="Helical" evidence="2">
    <location>
        <begin position="12"/>
        <end position="33"/>
    </location>
</feature>
<reference evidence="3" key="1">
    <citation type="submission" date="2023-01" db="EMBL/GenBank/DDBJ databases">
        <title>Colletotrichum chrysophilum M932 genome sequence.</title>
        <authorList>
            <person name="Baroncelli R."/>
        </authorList>
    </citation>
    <scope>NUCLEOTIDE SEQUENCE</scope>
    <source>
        <strain evidence="3">M932</strain>
    </source>
</reference>
<proteinExistence type="predicted"/>
<protein>
    <submittedName>
        <fullName evidence="3">Uncharacterized protein</fullName>
    </submittedName>
</protein>
<comment type="caution">
    <text evidence="3">The sequence shown here is derived from an EMBL/GenBank/DDBJ whole genome shotgun (WGS) entry which is preliminary data.</text>
</comment>
<sequence>MLVRLVVQRLMVHVSAGWLVLGWLGAANVINLVRECSDSSGKQHLPLSSVSRGAPSTRKSNGRRDEVVQHGDKSRKLLRIDRHAPRSPSAGDVFGVVLSQW</sequence>
<gene>
    <name evidence="3" type="ORF">CCHR01_04886</name>
</gene>
<dbReference type="EMBL" id="JAQOWY010000074">
    <property type="protein sequence ID" value="KAK1852441.1"/>
    <property type="molecule type" value="Genomic_DNA"/>
</dbReference>
<name>A0AAD9AQ73_9PEZI</name>
<keyword evidence="2" id="KW-1133">Transmembrane helix</keyword>
<accession>A0AAD9AQ73</accession>
<feature type="compositionally biased region" description="Polar residues" evidence="1">
    <location>
        <begin position="39"/>
        <end position="51"/>
    </location>
</feature>
<feature type="compositionally biased region" description="Basic and acidic residues" evidence="1">
    <location>
        <begin position="62"/>
        <end position="72"/>
    </location>
</feature>
<keyword evidence="2" id="KW-0472">Membrane</keyword>
<keyword evidence="4" id="KW-1185">Reference proteome</keyword>
<keyword evidence="2" id="KW-0812">Transmembrane</keyword>